<dbReference type="InterPro" id="IPR001138">
    <property type="entry name" value="Zn2Cys6_DnaBD"/>
</dbReference>
<feature type="region of interest" description="Disordered" evidence="3">
    <location>
        <begin position="581"/>
        <end position="602"/>
    </location>
</feature>
<dbReference type="Gene3D" id="4.10.240.10">
    <property type="entry name" value="Zn(2)-C6 fungal-type DNA-binding domain"/>
    <property type="match status" value="1"/>
</dbReference>
<dbReference type="Pfam" id="PF04082">
    <property type="entry name" value="Fungal_trans"/>
    <property type="match status" value="1"/>
</dbReference>
<dbReference type="GO" id="GO:0000981">
    <property type="term" value="F:DNA-binding transcription factor activity, RNA polymerase II-specific"/>
    <property type="evidence" value="ECO:0007669"/>
    <property type="project" value="InterPro"/>
</dbReference>
<dbReference type="Pfam" id="PF00172">
    <property type="entry name" value="Zn_clus"/>
    <property type="match status" value="1"/>
</dbReference>
<gene>
    <name evidence="5" type="ORF">FTOL_04612</name>
</gene>
<dbReference type="GO" id="GO:0003677">
    <property type="term" value="F:DNA binding"/>
    <property type="evidence" value="ECO:0007669"/>
    <property type="project" value="InterPro"/>
</dbReference>
<evidence type="ECO:0000256" key="2">
    <source>
        <dbReference type="ARBA" id="ARBA00023242"/>
    </source>
</evidence>
<evidence type="ECO:0000256" key="1">
    <source>
        <dbReference type="ARBA" id="ARBA00022723"/>
    </source>
</evidence>
<accession>A0AAE8SGL7</accession>
<dbReference type="GO" id="GO:0008270">
    <property type="term" value="F:zinc ion binding"/>
    <property type="evidence" value="ECO:0007669"/>
    <property type="project" value="InterPro"/>
</dbReference>
<dbReference type="AlphaFoldDB" id="A0AAE8SGL7"/>
<dbReference type="PANTHER" id="PTHR47431:SF1">
    <property type="entry name" value="ZN(II)2CYS6 TRANSCRIPTION FACTOR (EUROFUNG)"/>
    <property type="match status" value="1"/>
</dbReference>
<evidence type="ECO:0000313" key="5">
    <source>
        <dbReference type="EMBL" id="SPJ74881.1"/>
    </source>
</evidence>
<dbReference type="PROSITE" id="PS50048">
    <property type="entry name" value="ZN2_CY6_FUNGAL_2"/>
    <property type="match status" value="1"/>
</dbReference>
<reference evidence="5" key="1">
    <citation type="submission" date="2018-03" db="EMBL/GenBank/DDBJ databases">
        <authorList>
            <person name="Guldener U."/>
        </authorList>
    </citation>
    <scope>NUCLEOTIDE SEQUENCE</scope>
</reference>
<dbReference type="InterPro" id="IPR036864">
    <property type="entry name" value="Zn2-C6_fun-type_DNA-bd_sf"/>
</dbReference>
<feature type="domain" description="Zn(2)-C6 fungal-type" evidence="4">
    <location>
        <begin position="36"/>
        <end position="66"/>
    </location>
</feature>
<name>A0AAE8SGL7_9HYPO</name>
<dbReference type="EMBL" id="ONZP01000141">
    <property type="protein sequence ID" value="SPJ74881.1"/>
    <property type="molecule type" value="Genomic_DNA"/>
</dbReference>
<evidence type="ECO:0000313" key="6">
    <source>
        <dbReference type="Proteomes" id="UP001187734"/>
    </source>
</evidence>
<dbReference type="Proteomes" id="UP001187734">
    <property type="component" value="Unassembled WGS sequence"/>
</dbReference>
<evidence type="ECO:0000259" key="4">
    <source>
        <dbReference type="PROSITE" id="PS50048"/>
    </source>
</evidence>
<keyword evidence="6" id="KW-1185">Reference proteome</keyword>
<evidence type="ECO:0000256" key="3">
    <source>
        <dbReference type="SAM" id="MobiDB-lite"/>
    </source>
</evidence>
<proteinExistence type="predicted"/>
<dbReference type="InterPro" id="IPR007219">
    <property type="entry name" value="XnlR_reg_dom"/>
</dbReference>
<dbReference type="SUPFAM" id="SSF57701">
    <property type="entry name" value="Zn2/Cys6 DNA-binding domain"/>
    <property type="match status" value="1"/>
</dbReference>
<protein>
    <recommendedName>
        <fullName evidence="4">Zn(2)-C6 fungal-type domain-containing protein</fullName>
    </recommendedName>
</protein>
<dbReference type="GO" id="GO:0006351">
    <property type="term" value="P:DNA-templated transcription"/>
    <property type="evidence" value="ECO:0007669"/>
    <property type="project" value="InterPro"/>
</dbReference>
<dbReference type="SMART" id="SM00066">
    <property type="entry name" value="GAL4"/>
    <property type="match status" value="1"/>
</dbReference>
<dbReference type="CDD" id="cd12148">
    <property type="entry name" value="fungal_TF_MHR"/>
    <property type="match status" value="1"/>
</dbReference>
<feature type="region of interest" description="Disordered" evidence="3">
    <location>
        <begin position="1"/>
        <end position="28"/>
    </location>
</feature>
<dbReference type="CDD" id="cd00067">
    <property type="entry name" value="GAL4"/>
    <property type="match status" value="1"/>
</dbReference>
<comment type="caution">
    <text evidence="5">The sequence shown here is derived from an EMBL/GenBank/DDBJ whole genome shotgun (WGS) entry which is preliminary data.</text>
</comment>
<keyword evidence="1" id="KW-0479">Metal-binding</keyword>
<sequence length="602" mass="67194">MADSSPDDLSAQAEFKAGQKRAGAERSNAKQRASLACVPCRSKHVKCDGLLPQCTRCKEEGKTCRYVNSRRGIRDPKKPSMMKDGTLMTNQDDMSESTPSSSLAGSYISILELRAHTAGDTRQLIDLYYDHFHVAHPWLPPRETLDHYWKTNQDDLQFLMATVLYIGSLYSEPRGKAALRQRAYHMSHEPLPLTVWSVQALLSLSIAAFGELHDYIPMFNQALQLALLLGLQHKRTADGYTDPVLAESCRRTYWGLYIHESLLNIRSSPFHSLFYPLETDAGTEIPCEEWEYQARKIPAPVSLDHYDRSGTLQEYSSWAYFIGIIRIRDRYMVPFLHGWVKADHNLLGKANQHINTWRFRIIDWKLHRVDEDGMVDTILYHALVVSYGLRIQMQLHLQHASPQGGHQETKCSGQSNIYLPASLTQPSYNVAVETDTSLPPTVQAPLRLVSLFNPHLEPKRLSPACVPELEAAIIPLIDNLCPRNEGYQDYTAKASFLAQVLRKSVASALSHEDEYFGLLSSMMGPVGGWSDHTLQSIINTPTAAGFPSWSGMLSQAFGVDAIGAGVAAGIIGSYSHLESRAGGTEDGSGTSSPHIKAERQWL</sequence>
<dbReference type="PANTHER" id="PTHR47431">
    <property type="entry name" value="ZN(II)2CYS6 TRANSCRIPTION FACTOR (EUROFUNG)-RELATED"/>
    <property type="match status" value="1"/>
</dbReference>
<dbReference type="PROSITE" id="PS00463">
    <property type="entry name" value="ZN2_CY6_FUNGAL_1"/>
    <property type="match status" value="1"/>
</dbReference>
<keyword evidence="2" id="KW-0539">Nucleus</keyword>
<organism evidence="5 6">
    <name type="scientific">Fusarium torulosum</name>
    <dbReference type="NCBI Taxonomy" id="33205"/>
    <lineage>
        <taxon>Eukaryota</taxon>
        <taxon>Fungi</taxon>
        <taxon>Dikarya</taxon>
        <taxon>Ascomycota</taxon>
        <taxon>Pezizomycotina</taxon>
        <taxon>Sordariomycetes</taxon>
        <taxon>Hypocreomycetidae</taxon>
        <taxon>Hypocreales</taxon>
        <taxon>Nectriaceae</taxon>
        <taxon>Fusarium</taxon>
    </lineage>
</organism>